<accession>A0AAX3MWA9</accession>
<evidence type="ECO:0000313" key="10">
    <source>
        <dbReference type="Proteomes" id="UP001221519"/>
    </source>
</evidence>
<evidence type="ECO:0000256" key="4">
    <source>
        <dbReference type="PROSITE-ProRule" id="PRU00169"/>
    </source>
</evidence>
<feature type="domain" description="HTH araC/xylS-type" evidence="5">
    <location>
        <begin position="427"/>
        <end position="525"/>
    </location>
</feature>
<dbReference type="PRINTS" id="PR00032">
    <property type="entry name" value="HTHARAC"/>
</dbReference>
<dbReference type="PANTHER" id="PTHR43280:SF2">
    <property type="entry name" value="HTH-TYPE TRANSCRIPTIONAL REGULATOR EXSA"/>
    <property type="match status" value="1"/>
</dbReference>
<dbReference type="GO" id="GO:0043565">
    <property type="term" value="F:sequence-specific DNA binding"/>
    <property type="evidence" value="ECO:0007669"/>
    <property type="project" value="InterPro"/>
</dbReference>
<evidence type="ECO:0000313" key="8">
    <source>
        <dbReference type="EMBL" id="WDI01068.1"/>
    </source>
</evidence>
<dbReference type="SUPFAM" id="SSF46689">
    <property type="entry name" value="Homeodomain-like"/>
    <property type="match status" value="2"/>
</dbReference>
<keyword evidence="2" id="KW-0238">DNA-binding</keyword>
<keyword evidence="10" id="KW-1185">Reference proteome</keyword>
<protein>
    <submittedName>
        <fullName evidence="7">Response regulator</fullName>
    </submittedName>
</protein>
<dbReference type="PROSITE" id="PS01124">
    <property type="entry name" value="HTH_ARAC_FAMILY_2"/>
    <property type="match status" value="1"/>
</dbReference>
<dbReference type="Gene3D" id="1.10.10.60">
    <property type="entry name" value="Homeodomain-like"/>
    <property type="match status" value="2"/>
</dbReference>
<gene>
    <name evidence="7" type="ORF">PUW23_17695</name>
    <name evidence="8" type="ORF">PUW25_17535</name>
</gene>
<dbReference type="InterPro" id="IPR020449">
    <property type="entry name" value="Tscrpt_reg_AraC-type_HTH"/>
</dbReference>
<dbReference type="InterPro" id="IPR011006">
    <property type="entry name" value="CheY-like_superfamily"/>
</dbReference>
<feature type="domain" description="Response regulatory" evidence="6">
    <location>
        <begin position="4"/>
        <end position="121"/>
    </location>
</feature>
<name>A0AAX3MWA9_9BACL</name>
<reference evidence="7 10" key="1">
    <citation type="submission" date="2023-02" db="EMBL/GenBank/DDBJ databases">
        <title>Pathogen: clinical or host-associated sample.</title>
        <authorList>
            <person name="Hergert J."/>
            <person name="Casey R."/>
            <person name="Wagner J."/>
            <person name="Young E.L."/>
            <person name="Oakeson K.F."/>
        </authorList>
    </citation>
    <scope>NUCLEOTIDE SEQUENCE</scope>
    <source>
        <strain evidence="8 10">2022CK-00829</strain>
        <strain evidence="7">2022CK-00830</strain>
    </source>
</reference>
<dbReference type="SMART" id="SM00448">
    <property type="entry name" value="REC"/>
    <property type="match status" value="1"/>
</dbReference>
<dbReference type="Proteomes" id="UP001220962">
    <property type="component" value="Chromosome"/>
</dbReference>
<evidence type="ECO:0000259" key="6">
    <source>
        <dbReference type="PROSITE" id="PS50110"/>
    </source>
</evidence>
<dbReference type="InterPro" id="IPR009057">
    <property type="entry name" value="Homeodomain-like_sf"/>
</dbReference>
<evidence type="ECO:0000256" key="1">
    <source>
        <dbReference type="ARBA" id="ARBA00023015"/>
    </source>
</evidence>
<dbReference type="Pfam" id="PF12833">
    <property type="entry name" value="HTH_18"/>
    <property type="match status" value="1"/>
</dbReference>
<keyword evidence="1" id="KW-0805">Transcription regulation</keyword>
<dbReference type="Gene3D" id="3.40.50.2300">
    <property type="match status" value="1"/>
</dbReference>
<evidence type="ECO:0000256" key="2">
    <source>
        <dbReference type="ARBA" id="ARBA00023125"/>
    </source>
</evidence>
<dbReference type="EMBL" id="CP118101">
    <property type="protein sequence ID" value="WDH81353.1"/>
    <property type="molecule type" value="Genomic_DNA"/>
</dbReference>
<evidence type="ECO:0000313" key="9">
    <source>
        <dbReference type="Proteomes" id="UP001220962"/>
    </source>
</evidence>
<dbReference type="InterPro" id="IPR001789">
    <property type="entry name" value="Sig_transdc_resp-reg_receiver"/>
</dbReference>
<dbReference type="Proteomes" id="UP001221519">
    <property type="component" value="Chromosome"/>
</dbReference>
<dbReference type="PANTHER" id="PTHR43280">
    <property type="entry name" value="ARAC-FAMILY TRANSCRIPTIONAL REGULATOR"/>
    <property type="match status" value="1"/>
</dbReference>
<dbReference type="GO" id="GO:0000160">
    <property type="term" value="P:phosphorelay signal transduction system"/>
    <property type="evidence" value="ECO:0007669"/>
    <property type="project" value="InterPro"/>
</dbReference>
<keyword evidence="3" id="KW-0804">Transcription</keyword>
<dbReference type="RefSeq" id="WP_047911025.1">
    <property type="nucleotide sequence ID" value="NZ_CP118101.1"/>
</dbReference>
<dbReference type="AlphaFoldDB" id="A0AAX3MWA9"/>
<proteinExistence type="predicted"/>
<organism evidence="7 9">
    <name type="scientific">Paenibacillus urinalis</name>
    <dbReference type="NCBI Taxonomy" id="521520"/>
    <lineage>
        <taxon>Bacteria</taxon>
        <taxon>Bacillati</taxon>
        <taxon>Bacillota</taxon>
        <taxon>Bacilli</taxon>
        <taxon>Bacillales</taxon>
        <taxon>Paenibacillaceae</taxon>
        <taxon>Paenibacillus</taxon>
    </lineage>
</organism>
<dbReference type="Pfam" id="PF00072">
    <property type="entry name" value="Response_reg"/>
    <property type="match status" value="1"/>
</dbReference>
<evidence type="ECO:0000256" key="3">
    <source>
        <dbReference type="ARBA" id="ARBA00023163"/>
    </source>
</evidence>
<dbReference type="SMART" id="SM00342">
    <property type="entry name" value="HTH_ARAC"/>
    <property type="match status" value="1"/>
</dbReference>
<dbReference type="GO" id="GO:0003700">
    <property type="term" value="F:DNA-binding transcription factor activity"/>
    <property type="evidence" value="ECO:0007669"/>
    <property type="project" value="InterPro"/>
</dbReference>
<keyword evidence="4" id="KW-0597">Phosphoprotein</keyword>
<sequence>MELSALLIDDEQPILDNLKEFIDWESLGIKVAGAARTGNEALELSTHVQPDLILCDIRMPVMDGLTFIEQYRIRGGKAEILLLTGYQEFEYARLALQQGVREYICKPIDYFELESTIGALAVRIRNKKQQEQQGTVRELYMSKWIRRKWLQEVLLGESHSPNPCEDVKSTAGGSRYTLILLVAQDYFLNSLLWSEEERKHWHELVGAVIDDHLAASTPAGEVIQTRDGEWCIVIEHDSSLSESTSRVPDPDLLEELERRFTDASGMAAELYASGKKVFDYMLAEEYRDAQRALMMSEHSGTRIANIDEQESGEELEWMSRVWSDRLTLAVRQKNKNEVTSVLKQIYSLMCTDKGSNNGKAIKYFHYIVVLMLRDMHEMKLLKTEAEERIWNVMLQTLTLREYFELSLTLAEACASELPRRTAGELVATARDYIAARLDKDLGIEEMADQLGICSSYFCQLFKSHFGVTFVEYVTRERMESAKAMLTGTDRSIASIGAAVGYRERRYFSKVFHKYYGMKPSEFREMAAKTN</sequence>
<evidence type="ECO:0000313" key="7">
    <source>
        <dbReference type="EMBL" id="WDH81353.1"/>
    </source>
</evidence>
<dbReference type="CDD" id="cd17536">
    <property type="entry name" value="REC_YesN-like"/>
    <property type="match status" value="1"/>
</dbReference>
<evidence type="ECO:0000259" key="5">
    <source>
        <dbReference type="PROSITE" id="PS01124"/>
    </source>
</evidence>
<dbReference type="InterPro" id="IPR018060">
    <property type="entry name" value="HTH_AraC"/>
</dbReference>
<dbReference type="SUPFAM" id="SSF52172">
    <property type="entry name" value="CheY-like"/>
    <property type="match status" value="1"/>
</dbReference>
<feature type="modified residue" description="4-aspartylphosphate" evidence="4">
    <location>
        <position position="56"/>
    </location>
</feature>
<dbReference type="EMBL" id="CP118108">
    <property type="protein sequence ID" value="WDI01068.1"/>
    <property type="molecule type" value="Genomic_DNA"/>
</dbReference>
<dbReference type="PROSITE" id="PS50110">
    <property type="entry name" value="RESPONSE_REGULATORY"/>
    <property type="match status" value="1"/>
</dbReference>